<sequence length="275" mass="30087">MQALIFDVDGTLADTETAHLQAFNAAFAEAGLDWFWDEALYSGLLEVAGGKERLLHYWRTVECEEAAGPRAREAVDALHALKTRHYTERVRERGVPLRPGIARLIDEANEAGLRVAIATTTTPANLDALLHAHFGASWRHRFAAIGDAGTTPAKKPAPDVYRHVLEQFGLQPAACLAFEDSHNGLLAARAARVPVVVTPSTFTAHEDFDGALAVLPHLGDPHAPIVPMVRGEWHRWVDLATLRRWHEDATRRPDSAARGALNADQANANASASWR</sequence>
<gene>
    <name evidence="2" type="ORF">HDG41_003922</name>
</gene>
<dbReference type="InterPro" id="IPR023198">
    <property type="entry name" value="PGP-like_dom2"/>
</dbReference>
<dbReference type="Gene3D" id="3.40.50.1000">
    <property type="entry name" value="HAD superfamily/HAD-like"/>
    <property type="match status" value="1"/>
</dbReference>
<feature type="region of interest" description="Disordered" evidence="1">
    <location>
        <begin position="252"/>
        <end position="275"/>
    </location>
</feature>
<dbReference type="NCBIfam" id="TIGR01509">
    <property type="entry name" value="HAD-SF-IA-v3"/>
    <property type="match status" value="1"/>
</dbReference>
<dbReference type="PANTHER" id="PTHR42896:SF2">
    <property type="entry name" value="CBBY-LIKE PROTEIN"/>
    <property type="match status" value="1"/>
</dbReference>
<keyword evidence="2" id="KW-0378">Hydrolase</keyword>
<proteinExistence type="predicted"/>
<dbReference type="Proteomes" id="UP000592820">
    <property type="component" value="Unassembled WGS sequence"/>
</dbReference>
<dbReference type="InterPro" id="IPR006439">
    <property type="entry name" value="HAD-SF_hydro_IA"/>
</dbReference>
<evidence type="ECO:0000313" key="2">
    <source>
        <dbReference type="EMBL" id="MBB5401839.1"/>
    </source>
</evidence>
<reference evidence="2 3" key="1">
    <citation type="submission" date="2020-08" db="EMBL/GenBank/DDBJ databases">
        <title>Genomic Encyclopedia of Type Strains, Phase IV (KMG-V): Genome sequencing to study the core and pangenomes of soil and plant-associated prokaryotes.</title>
        <authorList>
            <person name="Whitman W."/>
        </authorList>
    </citation>
    <scope>NUCLEOTIDE SEQUENCE [LARGE SCALE GENOMIC DNA]</scope>
    <source>
        <strain evidence="2 3">JPY162</strain>
    </source>
</reference>
<dbReference type="SFLD" id="SFLDS00003">
    <property type="entry name" value="Haloacid_Dehalogenase"/>
    <property type="match status" value="1"/>
</dbReference>
<dbReference type="SFLD" id="SFLDF00035">
    <property type="entry name" value="phosphoglycolate_phosphatase"/>
    <property type="match status" value="1"/>
</dbReference>
<dbReference type="SFLD" id="SFLDG01135">
    <property type="entry name" value="C1.5.6:_HAD__Beta-PGM__Phospha"/>
    <property type="match status" value="1"/>
</dbReference>
<dbReference type="PANTHER" id="PTHR42896">
    <property type="entry name" value="XYLULOSE-1,5-BISPHOSPHATE (XUBP) PHOSPHATASE"/>
    <property type="match status" value="1"/>
</dbReference>
<dbReference type="EMBL" id="JACHDE010000006">
    <property type="protein sequence ID" value="MBB5401839.1"/>
    <property type="molecule type" value="Genomic_DNA"/>
</dbReference>
<dbReference type="RefSeq" id="WP_184226818.1">
    <property type="nucleotide sequence ID" value="NZ_JACHDE010000006.1"/>
</dbReference>
<protein>
    <submittedName>
        <fullName evidence="2">HAD superfamily hydrolase (TIGR01509 family)</fullName>
    </submittedName>
</protein>
<comment type="caution">
    <text evidence="2">The sequence shown here is derived from an EMBL/GenBank/DDBJ whole genome shotgun (WGS) entry which is preliminary data.</text>
</comment>
<dbReference type="SFLD" id="SFLDG01129">
    <property type="entry name" value="C1.5:_HAD__Beta-PGM__Phosphata"/>
    <property type="match status" value="1"/>
</dbReference>
<feature type="compositionally biased region" description="Low complexity" evidence="1">
    <location>
        <begin position="260"/>
        <end position="275"/>
    </location>
</feature>
<dbReference type="GO" id="GO:0016787">
    <property type="term" value="F:hydrolase activity"/>
    <property type="evidence" value="ECO:0007669"/>
    <property type="project" value="UniProtKB-KW"/>
</dbReference>
<dbReference type="SUPFAM" id="SSF56784">
    <property type="entry name" value="HAD-like"/>
    <property type="match status" value="1"/>
</dbReference>
<name>A0A7W8L7P3_9BURK</name>
<organism evidence="2 3">
    <name type="scientific">Paraburkholderia youngii</name>
    <dbReference type="NCBI Taxonomy" id="2782701"/>
    <lineage>
        <taxon>Bacteria</taxon>
        <taxon>Pseudomonadati</taxon>
        <taxon>Pseudomonadota</taxon>
        <taxon>Betaproteobacteria</taxon>
        <taxon>Burkholderiales</taxon>
        <taxon>Burkholderiaceae</taxon>
        <taxon>Paraburkholderia</taxon>
    </lineage>
</organism>
<dbReference type="AlphaFoldDB" id="A0A7W8L7P3"/>
<dbReference type="InterPro" id="IPR023214">
    <property type="entry name" value="HAD_sf"/>
</dbReference>
<dbReference type="InterPro" id="IPR036412">
    <property type="entry name" value="HAD-like_sf"/>
</dbReference>
<dbReference type="Gene3D" id="1.10.150.240">
    <property type="entry name" value="Putative phosphatase, domain 2"/>
    <property type="match status" value="1"/>
</dbReference>
<accession>A0A7W8L7P3</accession>
<dbReference type="Pfam" id="PF00702">
    <property type="entry name" value="Hydrolase"/>
    <property type="match status" value="1"/>
</dbReference>
<evidence type="ECO:0000256" key="1">
    <source>
        <dbReference type="SAM" id="MobiDB-lite"/>
    </source>
</evidence>
<evidence type="ECO:0000313" key="3">
    <source>
        <dbReference type="Proteomes" id="UP000592820"/>
    </source>
</evidence>
<dbReference type="CDD" id="cd07528">
    <property type="entry name" value="HAD_CbbY-like"/>
    <property type="match status" value="1"/>
</dbReference>
<dbReference type="InterPro" id="IPR044999">
    <property type="entry name" value="CbbY-like"/>
</dbReference>